<evidence type="ECO:0000256" key="2">
    <source>
        <dbReference type="ARBA" id="ARBA00012105"/>
    </source>
</evidence>
<dbReference type="VEuPathDB" id="TriTrypDB:TM35_000043620"/>
<dbReference type="GeneID" id="39982336"/>
<dbReference type="GO" id="GO:0005524">
    <property type="term" value="F:ATP binding"/>
    <property type="evidence" value="ECO:0007669"/>
    <property type="project" value="UniProtKB-KW"/>
</dbReference>
<evidence type="ECO:0000256" key="5">
    <source>
        <dbReference type="ARBA" id="ARBA00022679"/>
    </source>
</evidence>
<evidence type="ECO:0000313" key="10">
    <source>
        <dbReference type="Proteomes" id="UP000192257"/>
    </source>
</evidence>
<dbReference type="STRING" id="67003.A0A1X0P5M5"/>
<dbReference type="OrthoDB" id="276388at2759"/>
<dbReference type="PANTHER" id="PTHR22749">
    <property type="entry name" value="RIBOFLAVIN KINASE/FMN ADENYLYLTRANSFERASE"/>
    <property type="match status" value="1"/>
</dbReference>
<evidence type="ECO:0000256" key="6">
    <source>
        <dbReference type="ARBA" id="ARBA00022741"/>
    </source>
</evidence>
<comment type="caution">
    <text evidence="9">The sequence shown here is derived from an EMBL/GenBank/DDBJ whole genome shotgun (WGS) entry which is preliminary data.</text>
</comment>
<evidence type="ECO:0000256" key="4">
    <source>
        <dbReference type="ARBA" id="ARBA00022643"/>
    </source>
</evidence>
<sequence length="172" mass="18956">MDFKPFFLRGEVVHGKGRGGSQLGFPTANIGLNTHVMEELLPYKDLVLYGWGSVVPLAGKSAADGMGPYPVAMSIGYNPHFHEKALTAEVHFLHKFNDDFYGAVVKVAVLGVIRGMQAYKSLEALVEAINEDIRQTKEALQKPEFLHIKDLPLLTPSLGSSENIPFFEKLNT</sequence>
<keyword evidence="5" id="KW-0808">Transferase</keyword>
<proteinExistence type="predicted"/>
<keyword evidence="3" id="KW-0285">Flavoprotein</keyword>
<gene>
    <name evidence="9" type="ORF">TM35_000043620</name>
</gene>
<dbReference type="RefSeq" id="XP_028886214.1">
    <property type="nucleotide sequence ID" value="XM_029022556.1"/>
</dbReference>
<keyword evidence="10" id="KW-1185">Reference proteome</keyword>
<name>A0A1X0P5M5_9TRYP</name>
<dbReference type="GO" id="GO:0009231">
    <property type="term" value="P:riboflavin biosynthetic process"/>
    <property type="evidence" value="ECO:0007669"/>
    <property type="project" value="InterPro"/>
</dbReference>
<dbReference type="GO" id="GO:0009398">
    <property type="term" value="P:FMN biosynthetic process"/>
    <property type="evidence" value="ECO:0007669"/>
    <property type="project" value="UniProtKB-UniPathway"/>
</dbReference>
<keyword evidence="9" id="KW-0418">Kinase</keyword>
<organism evidence="9 10">
    <name type="scientific">Trypanosoma theileri</name>
    <dbReference type="NCBI Taxonomy" id="67003"/>
    <lineage>
        <taxon>Eukaryota</taxon>
        <taxon>Discoba</taxon>
        <taxon>Euglenozoa</taxon>
        <taxon>Kinetoplastea</taxon>
        <taxon>Metakinetoplastina</taxon>
        <taxon>Trypanosomatida</taxon>
        <taxon>Trypanosomatidae</taxon>
        <taxon>Trypanosoma</taxon>
    </lineage>
</organism>
<dbReference type="SMART" id="SM00904">
    <property type="entry name" value="Flavokinase"/>
    <property type="match status" value="1"/>
</dbReference>
<dbReference type="InterPro" id="IPR015865">
    <property type="entry name" value="Riboflavin_kinase_bac/euk"/>
</dbReference>
<dbReference type="AlphaFoldDB" id="A0A1X0P5M5"/>
<comment type="pathway">
    <text evidence="1">Cofactor biosynthesis; FMN biosynthesis; FMN from riboflavin (ATP route): step 1/1.</text>
</comment>
<evidence type="ECO:0000313" key="9">
    <source>
        <dbReference type="EMBL" id="ORC92148.1"/>
    </source>
</evidence>
<keyword evidence="6" id="KW-0547">Nucleotide-binding</keyword>
<dbReference type="EMBL" id="NBCO01000004">
    <property type="protein sequence ID" value="ORC92148.1"/>
    <property type="molecule type" value="Genomic_DNA"/>
</dbReference>
<dbReference type="GO" id="GO:0008531">
    <property type="term" value="F:riboflavin kinase activity"/>
    <property type="evidence" value="ECO:0007669"/>
    <property type="project" value="UniProtKB-EC"/>
</dbReference>
<keyword evidence="4" id="KW-0288">FMN</keyword>
<dbReference type="InterPro" id="IPR023468">
    <property type="entry name" value="Riboflavin_kinase"/>
</dbReference>
<evidence type="ECO:0000256" key="7">
    <source>
        <dbReference type="ARBA" id="ARBA00022840"/>
    </source>
</evidence>
<dbReference type="InterPro" id="IPR023465">
    <property type="entry name" value="Riboflavin_kinase_dom_sf"/>
</dbReference>
<dbReference type="Pfam" id="PF01687">
    <property type="entry name" value="Flavokinase"/>
    <property type="match status" value="1"/>
</dbReference>
<keyword evidence="7" id="KW-0067">ATP-binding</keyword>
<dbReference type="SUPFAM" id="SSF82114">
    <property type="entry name" value="Riboflavin kinase-like"/>
    <property type="match status" value="1"/>
</dbReference>
<dbReference type="UniPathway" id="UPA00276">
    <property type="reaction ID" value="UER00406"/>
</dbReference>
<dbReference type="Gene3D" id="2.40.30.30">
    <property type="entry name" value="Riboflavin kinase-like"/>
    <property type="match status" value="1"/>
</dbReference>
<dbReference type="Proteomes" id="UP000192257">
    <property type="component" value="Unassembled WGS sequence"/>
</dbReference>
<reference evidence="9 10" key="1">
    <citation type="submission" date="2017-03" db="EMBL/GenBank/DDBJ databases">
        <title>An alternative strategy for trypanosome survival in the mammalian bloodstream revealed through genome and transcriptome analysis of the ubiquitous bovine parasite Trypanosoma (Megatrypanum) theileri.</title>
        <authorList>
            <person name="Kelly S."/>
            <person name="Ivens A."/>
            <person name="Mott A."/>
            <person name="O'Neill E."/>
            <person name="Emms D."/>
            <person name="Macleod O."/>
            <person name="Voorheis P."/>
            <person name="Matthews J."/>
            <person name="Matthews K."/>
            <person name="Carrington M."/>
        </authorList>
    </citation>
    <scope>NUCLEOTIDE SEQUENCE [LARGE SCALE GENOMIC DNA]</scope>
    <source>
        <strain evidence="9">Edinburgh</strain>
    </source>
</reference>
<dbReference type="EC" id="2.7.1.26" evidence="2"/>
<protein>
    <recommendedName>
        <fullName evidence="2">riboflavin kinase</fullName>
        <ecNumber evidence="2">2.7.1.26</ecNumber>
    </recommendedName>
</protein>
<evidence type="ECO:0000256" key="1">
    <source>
        <dbReference type="ARBA" id="ARBA00005201"/>
    </source>
</evidence>
<dbReference type="PANTHER" id="PTHR22749:SF6">
    <property type="entry name" value="RIBOFLAVIN KINASE"/>
    <property type="match status" value="1"/>
</dbReference>
<evidence type="ECO:0000256" key="3">
    <source>
        <dbReference type="ARBA" id="ARBA00022630"/>
    </source>
</evidence>
<accession>A0A1X0P5M5</accession>
<evidence type="ECO:0000259" key="8">
    <source>
        <dbReference type="SMART" id="SM00904"/>
    </source>
</evidence>
<feature type="domain" description="Riboflavin kinase" evidence="8">
    <location>
        <begin position="3"/>
        <end position="141"/>
    </location>
</feature>